<keyword evidence="3" id="KW-1185">Reference proteome</keyword>
<sequence length="100" mass="11154">MKDLNTVLAVIGAVACWYFVVAFWVTTRGDWRHNPGGRHLMQFTANLGVLMSLIVAARIWPDYPGRTTATFVTFAALVGQVVWRCVLLHRAQHDRQAAGS</sequence>
<gene>
    <name evidence="2" type="ORF">H1D33_03675</name>
</gene>
<dbReference type="Proteomes" id="UP000510844">
    <property type="component" value="Chromosome"/>
</dbReference>
<evidence type="ECO:0000313" key="2">
    <source>
        <dbReference type="EMBL" id="QLQ38004.1"/>
    </source>
</evidence>
<evidence type="ECO:0000256" key="1">
    <source>
        <dbReference type="SAM" id="Phobius"/>
    </source>
</evidence>
<name>A0A7L6B7W8_9ACTN</name>
<dbReference type="PROSITE" id="PS51257">
    <property type="entry name" value="PROKAR_LIPOPROTEIN"/>
    <property type="match status" value="1"/>
</dbReference>
<keyword evidence="1" id="KW-0472">Membrane</keyword>
<dbReference type="AlphaFoldDB" id="A0A7L6B7W8"/>
<organism evidence="2 3">
    <name type="scientific">Micromonospora robiginosa</name>
    <dbReference type="NCBI Taxonomy" id="2749844"/>
    <lineage>
        <taxon>Bacteria</taxon>
        <taxon>Bacillati</taxon>
        <taxon>Actinomycetota</taxon>
        <taxon>Actinomycetes</taxon>
        <taxon>Micromonosporales</taxon>
        <taxon>Micromonosporaceae</taxon>
        <taxon>Micromonospora</taxon>
    </lineage>
</organism>
<keyword evidence="1" id="KW-0812">Transmembrane</keyword>
<dbReference type="KEGG" id="mfeu:H1D33_03675"/>
<reference evidence="3" key="1">
    <citation type="submission" date="2020-07" db="EMBL/GenBank/DDBJ databases">
        <title>A new Micromonospora strain with potent antibiotic activity isolated from the microbiome of a mid-Atlantic deep-sea sponge.</title>
        <authorList>
            <person name="Back C.R."/>
            <person name="Stennett H.L."/>
            <person name="Williams S.E."/>
            <person name="Wang L."/>
            <person name="Ojeda Gomez J."/>
            <person name="Abdulle O.M."/>
            <person name="Duffy T."/>
            <person name="Hendry K.R."/>
            <person name="Powell D."/>
            <person name="Stach J.E."/>
            <person name="Essex-Lopresti A.E."/>
            <person name="Willis C.L."/>
            <person name="Curnow P."/>
            <person name="Race P.R."/>
        </authorList>
    </citation>
    <scope>NUCLEOTIDE SEQUENCE [LARGE SCALE GENOMIC DNA]</scope>
    <source>
        <strain evidence="3">28ISP2-46</strain>
    </source>
</reference>
<feature type="transmembrane region" description="Helical" evidence="1">
    <location>
        <begin position="6"/>
        <end position="27"/>
    </location>
</feature>
<dbReference type="EMBL" id="CP059322">
    <property type="protein sequence ID" value="QLQ38004.1"/>
    <property type="molecule type" value="Genomic_DNA"/>
</dbReference>
<dbReference type="InterPro" id="IPR056964">
    <property type="entry name" value="Phage_holin"/>
</dbReference>
<accession>A0A7L6B7W8</accession>
<dbReference type="Pfam" id="PF23778">
    <property type="entry name" value="Phage_holin_2"/>
    <property type="match status" value="1"/>
</dbReference>
<keyword evidence="1" id="KW-1133">Transmembrane helix</keyword>
<reference evidence="2 3" key="2">
    <citation type="journal article" date="2021" name="Mar. Drugs">
        <title>A New Micromonospora Strain with Antibiotic Activity Isolated from the Microbiome of a Mid-Atlantic Deep-Sea Sponge.</title>
        <authorList>
            <person name="Back C.R."/>
            <person name="Stennett H.L."/>
            <person name="Williams S.E."/>
            <person name="Wang L."/>
            <person name="Ojeda Gomez J."/>
            <person name="Abdulle O.M."/>
            <person name="Duffy T."/>
            <person name="Neal C."/>
            <person name="Mantell J."/>
            <person name="Jepson M.A."/>
            <person name="Hendry K.R."/>
            <person name="Powell D."/>
            <person name="Stach J.E.M."/>
            <person name="Essex-Lopresti A.E."/>
            <person name="Willis C.L."/>
            <person name="Curnow P."/>
            <person name="Race P.R."/>
        </authorList>
    </citation>
    <scope>NUCLEOTIDE SEQUENCE [LARGE SCALE GENOMIC DNA]</scope>
    <source>
        <strain evidence="2 3">28ISP2-46</strain>
    </source>
</reference>
<feature type="transmembrane region" description="Helical" evidence="1">
    <location>
        <begin position="67"/>
        <end position="87"/>
    </location>
</feature>
<feature type="transmembrane region" description="Helical" evidence="1">
    <location>
        <begin position="39"/>
        <end position="61"/>
    </location>
</feature>
<evidence type="ECO:0000313" key="3">
    <source>
        <dbReference type="Proteomes" id="UP000510844"/>
    </source>
</evidence>
<dbReference type="RefSeq" id="WP_181570449.1">
    <property type="nucleotide sequence ID" value="NZ_CP059322.2"/>
</dbReference>
<proteinExistence type="predicted"/>
<protein>
    <recommendedName>
        <fullName evidence="4">Integral membrane protein</fullName>
    </recommendedName>
</protein>
<evidence type="ECO:0008006" key="4">
    <source>
        <dbReference type="Google" id="ProtNLM"/>
    </source>
</evidence>